<name>A0ABU3B605_9GAMM</name>
<feature type="region of interest" description="Disordered" evidence="1">
    <location>
        <begin position="14"/>
        <end position="36"/>
    </location>
</feature>
<evidence type="ECO:0000313" key="2">
    <source>
        <dbReference type="EMBL" id="MDT0617887.1"/>
    </source>
</evidence>
<protein>
    <submittedName>
        <fullName evidence="2">Uncharacterized protein</fullName>
    </submittedName>
</protein>
<dbReference type="EMBL" id="JAVRHY010000004">
    <property type="protein sequence ID" value="MDT0617887.1"/>
    <property type="molecule type" value="Genomic_DNA"/>
</dbReference>
<proteinExistence type="predicted"/>
<accession>A0ABU3B605</accession>
<gene>
    <name evidence="2" type="ORF">RM531_05340</name>
</gene>
<comment type="caution">
    <text evidence="2">The sequence shown here is derived from an EMBL/GenBank/DDBJ whole genome shotgun (WGS) entry which is preliminary data.</text>
</comment>
<evidence type="ECO:0000313" key="3">
    <source>
        <dbReference type="Proteomes" id="UP001259982"/>
    </source>
</evidence>
<dbReference type="RefSeq" id="WP_311657838.1">
    <property type="nucleotide sequence ID" value="NZ_JAVRHY010000004.1"/>
</dbReference>
<dbReference type="Proteomes" id="UP001259982">
    <property type="component" value="Unassembled WGS sequence"/>
</dbReference>
<organism evidence="2 3">
    <name type="scientific">Spectribacter acetivorans</name>
    <dbReference type="NCBI Taxonomy" id="3075603"/>
    <lineage>
        <taxon>Bacteria</taxon>
        <taxon>Pseudomonadati</taxon>
        <taxon>Pseudomonadota</taxon>
        <taxon>Gammaproteobacteria</taxon>
        <taxon>Salinisphaerales</taxon>
        <taxon>Salinisphaeraceae</taxon>
        <taxon>Spectribacter</taxon>
    </lineage>
</organism>
<reference evidence="2 3" key="1">
    <citation type="submission" date="2023-09" db="EMBL/GenBank/DDBJ databases">
        <authorList>
            <person name="Rey-Velasco X."/>
        </authorList>
    </citation>
    <scope>NUCLEOTIDE SEQUENCE [LARGE SCALE GENOMIC DNA]</scope>
    <source>
        <strain evidence="2 3">P385</strain>
    </source>
</reference>
<evidence type="ECO:0000256" key="1">
    <source>
        <dbReference type="SAM" id="MobiDB-lite"/>
    </source>
</evidence>
<keyword evidence="3" id="KW-1185">Reference proteome</keyword>
<feature type="compositionally biased region" description="Polar residues" evidence="1">
    <location>
        <begin position="22"/>
        <end position="31"/>
    </location>
</feature>
<sequence length="1235" mass="126044">MLIATAAVGLIAGCGGDDNERNTTGGSSNEIGNPVGNISGRIVSTNGVGVGDTTITIGSKSTTTDDSGSWEIEDVRVTGTLQDGTNPALSVAIEPPDGFLGATVQVTALASDDCSSQDGNAPGGDENPVCTFVDGFSVGTGPVPLPALSTTVRGVLRDADTGGFVPEGTTLTADFRAVVADQLALIGPGLVAAYGAGPTPVAEVGTDGAFEFTGVADDACYELAAAGFQLMYQNGNEVAQCNIGQVGAGTVTFTTLASEGDATIELSSLIATTNTNNDGVAPFVRTVSGVTVENVARGTLQSGLDGTQGISVTLSEPLVGPLTAGDIQVRIGAPPNVTPVPFDLTSSSANGFTVETADPIPAGTEFAIRISTLEAIDLAGNPLTTCDMSGGCPATNDQDPVDFDVLDGNFLVLNLQTFDPVNENADAVALMQINDQTDMDATAPFQSSSAFLDTVGDLGDINDAQDQDNNPVMVGSGPLNGQVRALNFDPMVAAGQFDPLADLFASAIPGGAVGDVATDIARVRVTLPADNVPEDLVVWVQRGNNVRDALVFPQAPAENVGQVCDNPPTCTTFNLVTTTGSSSSQVAVSDLGDGYRRYIIQPNGATEFDLFITGTRDVFTPGAGDLLEPGDHVVVASRADDGLLGGIAQAELGDNVVPTTGLQIGGASLPAMLSGANLSAGGAISVADSDRHTVLYPVTPQALDSVDAGNNGFDADNLQGEISSAEYPGNPDAGAVADFNAIGGVQAIDGNLSAVADATSMGVFGTDGFVNDLDRILGVNFTESVALTDTAPSYDGNAVLGNYLAVPNALDEDQAQTPGTGNILQLVRFDVDNILTLEADSRNAIDVAAQDLDMPTTIDFTNAVQDLEDPANVAGPDANARVVPVDINPPLMTRAFYDGSNFVFEFHEPINGNGTIHLLQCAPGVGEIDVNGALTAGMNPATLTENDTRLTVPVSYLNGLGGAINDINTCFPGPSYEEDAYSEANLAGATDLPAGAVDLEPSHGLIAYQSVADTAQGVGVTWADWQAAASADLGIHHSFFAGANVVGPFMITASECGVDFADGLAIGEDFQCDIEFNHPVALCDANAGQGGSESIYEQQFPGSAVAGAANLNNFCDGTDLLVEQNLIDLVLSIGDVIPNGNLDVVGVVARNGDGNNVLNPAGGGGDAALMGNSIRTVTITFEVAGVAVATDDEITLQDIGVNQEALIFSAFVPNITSAIDMEAFDMQKDDSFIAP</sequence>